<dbReference type="Proteomes" id="UP001238163">
    <property type="component" value="Unassembled WGS sequence"/>
</dbReference>
<comment type="caution">
    <text evidence="1">The sequence shown here is derived from an EMBL/GenBank/DDBJ whole genome shotgun (WGS) entry which is preliminary data.</text>
</comment>
<gene>
    <name evidence="1" type="ORF">J3R75_000064</name>
</gene>
<dbReference type="Gene3D" id="1.10.510.10">
    <property type="entry name" value="Transferase(Phosphotransferase) domain 1"/>
    <property type="match status" value="1"/>
</dbReference>
<reference evidence="1" key="1">
    <citation type="submission" date="2023-07" db="EMBL/GenBank/DDBJ databases">
        <title>Genomic Encyclopedia of Type Strains, Phase IV (KMG-IV): sequencing the most valuable type-strain genomes for metagenomic binning, comparative biology and taxonomic classification.</title>
        <authorList>
            <person name="Goeker M."/>
        </authorList>
    </citation>
    <scope>NUCLEOTIDE SEQUENCE</scope>
    <source>
        <strain evidence="1">DSM 24202</strain>
    </source>
</reference>
<dbReference type="RefSeq" id="WP_307259120.1">
    <property type="nucleotide sequence ID" value="NZ_JAUSVL010000001.1"/>
</dbReference>
<dbReference type="EMBL" id="JAUSVL010000001">
    <property type="protein sequence ID" value="MDQ0287957.1"/>
    <property type="molecule type" value="Genomic_DNA"/>
</dbReference>
<dbReference type="AlphaFoldDB" id="A0AAE3VCG8"/>
<evidence type="ECO:0000313" key="2">
    <source>
        <dbReference type="Proteomes" id="UP001238163"/>
    </source>
</evidence>
<dbReference type="SUPFAM" id="SSF56112">
    <property type="entry name" value="Protein kinase-like (PK-like)"/>
    <property type="match status" value="1"/>
</dbReference>
<dbReference type="GO" id="GO:0016740">
    <property type="term" value="F:transferase activity"/>
    <property type="evidence" value="ECO:0007669"/>
    <property type="project" value="UniProtKB-KW"/>
</dbReference>
<organism evidence="1 2">
    <name type="scientific">Oligosphaera ethanolica</name>
    <dbReference type="NCBI Taxonomy" id="760260"/>
    <lineage>
        <taxon>Bacteria</taxon>
        <taxon>Pseudomonadati</taxon>
        <taxon>Lentisphaerota</taxon>
        <taxon>Oligosphaeria</taxon>
        <taxon>Oligosphaerales</taxon>
        <taxon>Oligosphaeraceae</taxon>
        <taxon>Oligosphaera</taxon>
    </lineage>
</organism>
<keyword evidence="1" id="KW-0808">Transferase</keyword>
<keyword evidence="2" id="KW-1185">Reference proteome</keyword>
<protein>
    <submittedName>
        <fullName evidence="1">tRNA A-37 threonylcarbamoyl transferase component Bud32</fullName>
    </submittedName>
</protein>
<dbReference type="InterPro" id="IPR011009">
    <property type="entry name" value="Kinase-like_dom_sf"/>
</dbReference>
<accession>A0AAE3VCG8</accession>
<name>A0AAE3VCG8_9BACT</name>
<evidence type="ECO:0000313" key="1">
    <source>
        <dbReference type="EMBL" id="MDQ0287957.1"/>
    </source>
</evidence>
<sequence>MQSPCPTFQYAGKHNGIDFWFSPECPVVDEAMAQVSSAQAPAAAILKNDGKRLLFVAGKQEVKRFVVKINLLPRWKDRLRAKQFAPEECQCHHRIAQLGIPVPALWGFFAEKRCGITRRNGLVIAFLEHYRNLSIDENNRAVPLLLALYEKGISHPDFMRNNIMVNDDTQEHVLIDLERSSFHSPRDLRILVMNLARYIEYNERPLLHPDNQAMINLAYAGLANPPCSRDAFAELLAMLNSSHLSTRERVGLVVPDDVMSKLRQYCPQ</sequence>
<proteinExistence type="predicted"/>